<gene>
    <name evidence="1" type="ORF">DV515_00000461</name>
</gene>
<reference evidence="1 2" key="1">
    <citation type="journal article" date="2018" name="Proc. R. Soc. B">
        <title>A non-coding region near Follistatin controls head colour polymorphism in the Gouldian finch.</title>
        <authorList>
            <person name="Toomey M.B."/>
            <person name="Marques C.I."/>
            <person name="Andrade P."/>
            <person name="Araujo P.M."/>
            <person name="Sabatino S."/>
            <person name="Gazda M.A."/>
            <person name="Afonso S."/>
            <person name="Lopes R.J."/>
            <person name="Corbo J.C."/>
            <person name="Carneiro M."/>
        </authorList>
    </citation>
    <scope>NUCLEOTIDE SEQUENCE [LARGE SCALE GENOMIC DNA]</scope>
    <source>
        <strain evidence="1">Red01</strain>
        <tissue evidence="1">Muscle</tissue>
    </source>
</reference>
<sequence>MEILQACSELGLAALSRAPAPTPFAINHKFQDLASEISRLHPSRPSYSPSLLQSCPLPIKQLFLPEKDYRPE</sequence>
<evidence type="ECO:0000313" key="1">
    <source>
        <dbReference type="EMBL" id="RLW12967.1"/>
    </source>
</evidence>
<dbReference type="EMBL" id="QUSF01000001">
    <property type="protein sequence ID" value="RLW12967.1"/>
    <property type="molecule type" value="Genomic_DNA"/>
</dbReference>
<dbReference type="AlphaFoldDB" id="A0A3L8SZW4"/>
<evidence type="ECO:0000313" key="2">
    <source>
        <dbReference type="Proteomes" id="UP000276834"/>
    </source>
</evidence>
<accession>A0A3L8SZW4</accession>
<dbReference type="Proteomes" id="UP000276834">
    <property type="component" value="Unassembled WGS sequence"/>
</dbReference>
<organism evidence="1 2">
    <name type="scientific">Chloebia gouldiae</name>
    <name type="common">Gouldian finch</name>
    <name type="synonym">Erythrura gouldiae</name>
    <dbReference type="NCBI Taxonomy" id="44316"/>
    <lineage>
        <taxon>Eukaryota</taxon>
        <taxon>Metazoa</taxon>
        <taxon>Chordata</taxon>
        <taxon>Craniata</taxon>
        <taxon>Vertebrata</taxon>
        <taxon>Euteleostomi</taxon>
        <taxon>Archelosauria</taxon>
        <taxon>Archosauria</taxon>
        <taxon>Dinosauria</taxon>
        <taxon>Saurischia</taxon>
        <taxon>Theropoda</taxon>
        <taxon>Coelurosauria</taxon>
        <taxon>Aves</taxon>
        <taxon>Neognathae</taxon>
        <taxon>Neoaves</taxon>
        <taxon>Telluraves</taxon>
        <taxon>Australaves</taxon>
        <taxon>Passeriformes</taxon>
        <taxon>Passeroidea</taxon>
        <taxon>Passeridae</taxon>
        <taxon>Chloebia</taxon>
    </lineage>
</organism>
<proteinExistence type="predicted"/>
<name>A0A3L8SZW4_CHLGU</name>
<comment type="caution">
    <text evidence="1">The sequence shown here is derived from an EMBL/GenBank/DDBJ whole genome shotgun (WGS) entry which is preliminary data.</text>
</comment>
<protein>
    <submittedName>
        <fullName evidence="1">Uncharacterized protein</fullName>
    </submittedName>
</protein>
<keyword evidence="2" id="KW-1185">Reference proteome</keyword>
<dbReference type="OrthoDB" id="10654180at2759"/>